<dbReference type="GO" id="GO:0008270">
    <property type="term" value="F:zinc ion binding"/>
    <property type="evidence" value="ECO:0007669"/>
    <property type="project" value="UniProtKB-KW"/>
</dbReference>
<dbReference type="EMBL" id="CAJJDP010000142">
    <property type="protein sequence ID" value="CAD8207572.1"/>
    <property type="molecule type" value="Genomic_DNA"/>
</dbReference>
<dbReference type="Pfam" id="PF00643">
    <property type="entry name" value="zf-B_box"/>
    <property type="match status" value="1"/>
</dbReference>
<gene>
    <name evidence="5" type="ORF">POCTA_138.1.T1410102</name>
</gene>
<evidence type="ECO:0000256" key="3">
    <source>
        <dbReference type="SAM" id="MobiDB-lite"/>
    </source>
</evidence>
<name>A0A8S1Y6K6_PAROT</name>
<protein>
    <recommendedName>
        <fullName evidence="4">B box-type domain-containing protein</fullName>
    </recommendedName>
</protein>
<feature type="compositionally biased region" description="Acidic residues" evidence="3">
    <location>
        <begin position="293"/>
        <end position="302"/>
    </location>
</feature>
<comment type="caution">
    <text evidence="5">The sequence shown here is derived from an EMBL/GenBank/DDBJ whole genome shotgun (WGS) entry which is preliminary data.</text>
</comment>
<dbReference type="CDD" id="cd19757">
    <property type="entry name" value="Bbox1"/>
    <property type="match status" value="1"/>
</dbReference>
<accession>A0A8S1Y6K6</accession>
<keyword evidence="2" id="KW-0175">Coiled coil</keyword>
<feature type="compositionally biased region" description="Acidic residues" evidence="3">
    <location>
        <begin position="260"/>
        <end position="285"/>
    </location>
</feature>
<dbReference type="OMA" id="QMQQAWK"/>
<dbReference type="PROSITE" id="PS50119">
    <property type="entry name" value="ZF_BBOX"/>
    <property type="match status" value="1"/>
</dbReference>
<dbReference type="Proteomes" id="UP000683925">
    <property type="component" value="Unassembled WGS sequence"/>
</dbReference>
<proteinExistence type="predicted"/>
<evidence type="ECO:0000259" key="4">
    <source>
        <dbReference type="PROSITE" id="PS50119"/>
    </source>
</evidence>
<evidence type="ECO:0000256" key="2">
    <source>
        <dbReference type="SAM" id="Coils"/>
    </source>
</evidence>
<dbReference type="OrthoDB" id="306507at2759"/>
<organism evidence="5 6">
    <name type="scientific">Paramecium octaurelia</name>
    <dbReference type="NCBI Taxonomy" id="43137"/>
    <lineage>
        <taxon>Eukaryota</taxon>
        <taxon>Sar</taxon>
        <taxon>Alveolata</taxon>
        <taxon>Ciliophora</taxon>
        <taxon>Intramacronucleata</taxon>
        <taxon>Oligohymenophorea</taxon>
        <taxon>Peniculida</taxon>
        <taxon>Parameciidae</taxon>
        <taxon>Paramecium</taxon>
    </lineage>
</organism>
<keyword evidence="1" id="KW-0862">Zinc</keyword>
<keyword evidence="1" id="KW-0479">Metal-binding</keyword>
<evidence type="ECO:0000256" key="1">
    <source>
        <dbReference type="PROSITE-ProRule" id="PRU00024"/>
    </source>
</evidence>
<dbReference type="AlphaFoldDB" id="A0A8S1Y6K6"/>
<evidence type="ECO:0000313" key="5">
    <source>
        <dbReference type="EMBL" id="CAD8207572.1"/>
    </source>
</evidence>
<feature type="coiled-coil region" evidence="2">
    <location>
        <begin position="72"/>
        <end position="215"/>
    </location>
</feature>
<keyword evidence="1" id="KW-0863">Zinc-finger</keyword>
<sequence length="302" mass="35786">MSNILRICPKCQVSPATIQCIDCEEKMCYQCEQKVHQKLKQHRTDILPYSQMKQIKTTQSIISGQSDHSNVSQELKQELSELESIIQAKKEFLAKQEEKWSTQISSLEIQYEKKLKDFEKEIENNEDQLKNYYSSGNTTFQIADIKKQMETQMQQAWKELNDKKAKLQEKEALLKDMIQTEEFCSKEIAQKEKLMNQYKELLQQQQVERDLISEENQKIIKQLESIKNLCKKSLPEFGINVDFLDKLSRMHKLKNTQQVDEQDEEYEDDNENENENQEEVDDQEQGGDQNQQLEDEQQQEQK</sequence>
<evidence type="ECO:0000313" key="6">
    <source>
        <dbReference type="Proteomes" id="UP000683925"/>
    </source>
</evidence>
<feature type="domain" description="B box-type" evidence="4">
    <location>
        <begin position="3"/>
        <end position="47"/>
    </location>
</feature>
<reference evidence="5" key="1">
    <citation type="submission" date="2021-01" db="EMBL/GenBank/DDBJ databases">
        <authorList>
            <consortium name="Genoscope - CEA"/>
            <person name="William W."/>
        </authorList>
    </citation>
    <scope>NUCLEOTIDE SEQUENCE</scope>
</reference>
<feature type="region of interest" description="Disordered" evidence="3">
    <location>
        <begin position="253"/>
        <end position="302"/>
    </location>
</feature>
<keyword evidence="6" id="KW-1185">Reference proteome</keyword>
<dbReference type="InterPro" id="IPR000315">
    <property type="entry name" value="Znf_B-box"/>
</dbReference>